<dbReference type="Proteomes" id="UP000054359">
    <property type="component" value="Unassembled WGS sequence"/>
</dbReference>
<keyword evidence="2" id="KW-1185">Reference proteome</keyword>
<reference evidence="1 2" key="1">
    <citation type="submission" date="2013-11" db="EMBL/GenBank/DDBJ databases">
        <title>Genome sequencing of Stegodyphus mimosarum.</title>
        <authorList>
            <person name="Bechsgaard J."/>
        </authorList>
    </citation>
    <scope>NUCLEOTIDE SEQUENCE [LARGE SCALE GENOMIC DNA]</scope>
</reference>
<dbReference type="EMBL" id="KK113062">
    <property type="protein sequence ID" value="KFM59233.1"/>
    <property type="molecule type" value="Genomic_DNA"/>
</dbReference>
<sequence length="108" mass="12668">MDPEQSTSTKNIKKIVYKKYNESYISISFTWNGGEMDPQPQCVVCGELLSNQSMKPPFLKRHLEYKHTNLKNKSEEYLKRKLSEFKNSKQVMKRFVTSCEKALEAIIQ</sequence>
<feature type="non-terminal residue" evidence="1">
    <location>
        <position position="108"/>
    </location>
</feature>
<evidence type="ECO:0000313" key="1">
    <source>
        <dbReference type="EMBL" id="KFM59233.1"/>
    </source>
</evidence>
<protein>
    <submittedName>
        <fullName evidence="1">Zinc finger BED domain-containing protein 5</fullName>
    </submittedName>
</protein>
<organism evidence="1 2">
    <name type="scientific">Stegodyphus mimosarum</name>
    <name type="common">African social velvet spider</name>
    <dbReference type="NCBI Taxonomy" id="407821"/>
    <lineage>
        <taxon>Eukaryota</taxon>
        <taxon>Metazoa</taxon>
        <taxon>Ecdysozoa</taxon>
        <taxon>Arthropoda</taxon>
        <taxon>Chelicerata</taxon>
        <taxon>Arachnida</taxon>
        <taxon>Araneae</taxon>
        <taxon>Araneomorphae</taxon>
        <taxon>Entelegynae</taxon>
        <taxon>Eresoidea</taxon>
        <taxon>Eresidae</taxon>
        <taxon>Stegodyphus</taxon>
    </lineage>
</organism>
<accession>A0A087T294</accession>
<dbReference type="STRING" id="407821.A0A087T294"/>
<proteinExistence type="predicted"/>
<evidence type="ECO:0000313" key="2">
    <source>
        <dbReference type="Proteomes" id="UP000054359"/>
    </source>
</evidence>
<dbReference type="OrthoDB" id="1101576at2759"/>
<gene>
    <name evidence="1" type="ORF">X975_23275</name>
</gene>
<dbReference type="OMA" id="ANESMWP"/>
<dbReference type="AlphaFoldDB" id="A0A087T294"/>
<name>A0A087T294_STEMI</name>